<reference evidence="1 2" key="1">
    <citation type="submission" date="2018-03" db="EMBL/GenBank/DDBJ databases">
        <title>Aeromonas veronii whole genome sequencing and analysis.</title>
        <authorList>
            <person name="Xie H."/>
            <person name="Liu T."/>
            <person name="Wang K."/>
        </authorList>
    </citation>
    <scope>NUCLEOTIDE SEQUENCE [LARGE SCALE GENOMIC DNA]</scope>
    <source>
        <strain evidence="1 2">XH.VA.1</strain>
    </source>
</reference>
<name>A0A2T4N350_AERVE</name>
<evidence type="ECO:0000313" key="1">
    <source>
        <dbReference type="EMBL" id="PTH81275.1"/>
    </source>
</evidence>
<dbReference type="InterPro" id="IPR059220">
    <property type="entry name" value="AbiEi"/>
</dbReference>
<comment type="caution">
    <text evidence="1">The sequence shown here is derived from an EMBL/GenBank/DDBJ whole genome shotgun (WGS) entry which is preliminary data.</text>
</comment>
<dbReference type="EMBL" id="PZKL01000022">
    <property type="protein sequence ID" value="PTH81275.1"/>
    <property type="molecule type" value="Genomic_DNA"/>
</dbReference>
<sequence>MFLPSDKISIHKIIFFYYYVCMKSSELVKQLRHFDQQHDYWLYSLYELALIFPDEEPQQLKNSLVRQCKAGNLLKVGGGLYAWPDARSAPMYRLEHLINRLRPRELSYISLESALSMHGWLSQIPLAVLTVMTTGRSYLQQTAYGLIEWTHTEQSDTTILNGTTWDPMRGCLIAKPLLAGRDMRQVGRNLDLVIPQSDVEM</sequence>
<dbReference type="AlphaFoldDB" id="A0A2T4N350"/>
<protein>
    <recommendedName>
        <fullName evidence="3">Transcriptional regulator, AbiEi antitoxin, Type IV TA system</fullName>
    </recommendedName>
</protein>
<organism evidence="1 2">
    <name type="scientific">Aeromonas veronii</name>
    <dbReference type="NCBI Taxonomy" id="654"/>
    <lineage>
        <taxon>Bacteria</taxon>
        <taxon>Pseudomonadati</taxon>
        <taxon>Pseudomonadota</taxon>
        <taxon>Gammaproteobacteria</taxon>
        <taxon>Aeromonadales</taxon>
        <taxon>Aeromonadaceae</taxon>
        <taxon>Aeromonas</taxon>
    </lineage>
</organism>
<proteinExistence type="predicted"/>
<accession>A0A2T4N350</accession>
<dbReference type="RefSeq" id="WP_107683188.1">
    <property type="nucleotide sequence ID" value="NZ_PZKL01000022.1"/>
</dbReference>
<gene>
    <name evidence="1" type="ORF">DAA48_08980</name>
</gene>
<evidence type="ECO:0000313" key="2">
    <source>
        <dbReference type="Proteomes" id="UP000241986"/>
    </source>
</evidence>
<dbReference type="Proteomes" id="UP000241986">
    <property type="component" value="Unassembled WGS sequence"/>
</dbReference>
<evidence type="ECO:0008006" key="3">
    <source>
        <dbReference type="Google" id="ProtNLM"/>
    </source>
</evidence>
<dbReference type="NCBIfam" id="NF047376">
    <property type="entry name" value="TAA_AbiEi"/>
    <property type="match status" value="1"/>
</dbReference>